<gene>
    <name evidence="1" type="ORF">NCTC12965_00467</name>
</gene>
<dbReference type="EMBL" id="CABEEZ010000016">
    <property type="protein sequence ID" value="VTR17862.1"/>
    <property type="molecule type" value="Genomic_DNA"/>
</dbReference>
<protein>
    <submittedName>
        <fullName evidence="1">Uncharacterized protein</fullName>
    </submittedName>
</protein>
<name>A0A4U9TIU7_SERFO</name>
<sequence length="81" mass="8837">MGRAINHRRIEMGGNQWLMGAIQMRGRPSLMCRVAFGIVMVIGSELLCGSFAESRCSCVTLLSRCEERSITGASRWGVTSG</sequence>
<evidence type="ECO:0000313" key="1">
    <source>
        <dbReference type="EMBL" id="VTR17862.1"/>
    </source>
</evidence>
<dbReference type="AlphaFoldDB" id="A0A4U9TIU7"/>
<accession>A0A4U9TIU7</accession>
<organism evidence="1">
    <name type="scientific">Serratia fonticola</name>
    <dbReference type="NCBI Taxonomy" id="47917"/>
    <lineage>
        <taxon>Bacteria</taxon>
        <taxon>Pseudomonadati</taxon>
        <taxon>Pseudomonadota</taxon>
        <taxon>Gammaproteobacteria</taxon>
        <taxon>Enterobacterales</taxon>
        <taxon>Yersiniaceae</taxon>
        <taxon>Serratia</taxon>
    </lineage>
</organism>
<reference evidence="1" key="1">
    <citation type="submission" date="2019-05" db="EMBL/GenBank/DDBJ databases">
        <authorList>
            <consortium name="Pathogen Informatics"/>
        </authorList>
    </citation>
    <scope>NUCLEOTIDE SEQUENCE [LARGE SCALE GENOMIC DNA]</scope>
    <source>
        <strain evidence="1">NCTC12965</strain>
    </source>
</reference>
<proteinExistence type="predicted"/>